<evidence type="ECO:0000259" key="3">
    <source>
        <dbReference type="SMART" id="SM01095"/>
    </source>
</evidence>
<reference evidence="4" key="1">
    <citation type="journal article" date="2021" name="Proc. Natl. Acad. Sci. U.S.A.">
        <title>A Catalog of Tens of Thousands of Viruses from Human Metagenomes Reveals Hidden Associations with Chronic Diseases.</title>
        <authorList>
            <person name="Tisza M.J."/>
            <person name="Buck C.B."/>
        </authorList>
    </citation>
    <scope>NUCLEOTIDE SEQUENCE</scope>
    <source>
        <strain evidence="4">CtrCv3</strain>
    </source>
</reference>
<evidence type="ECO:0000256" key="1">
    <source>
        <dbReference type="ARBA" id="ARBA00022529"/>
    </source>
</evidence>
<evidence type="ECO:0000313" key="4">
    <source>
        <dbReference type="EMBL" id="DAF48667.1"/>
    </source>
</evidence>
<dbReference type="Pfam" id="PF08230">
    <property type="entry name" value="CW_7"/>
    <property type="match status" value="1"/>
</dbReference>
<dbReference type="InterPro" id="IPR038765">
    <property type="entry name" value="Papain-like_cys_pep_sf"/>
</dbReference>
<protein>
    <submittedName>
        <fullName evidence="4">CHAP domain protein</fullName>
    </submittedName>
</protein>
<sequence length="239" mass="26107">MTEKELRQKVVSTAEAWLGTREYDAKHYEMLDIYNAQSPLPRGTRMQATWPWCAAFVSAVSLQCGLRDIMPTECGCPGMVRLYQEIGRWVEDDANTPSPGDVIFYDWQDNGVGDNVGQPDHVGIVTACDGQTMTIIEGNCDNAVKTRTLAVNARFIRGFGCPDYASKADGAEPTPEPTPAPTPTPEPEKPAEATVDPFITKTAREVIAGKWGNGQARKDALAAWFTKAVQDEVNRILGG</sequence>
<dbReference type="Pfam" id="PF05257">
    <property type="entry name" value="CHAP"/>
    <property type="match status" value="1"/>
</dbReference>
<feature type="region of interest" description="Disordered" evidence="2">
    <location>
        <begin position="166"/>
        <end position="196"/>
    </location>
</feature>
<name>A0A8S5SCW7_9CAUD</name>
<keyword evidence="1" id="KW-0929">Antimicrobial</keyword>
<feature type="domain" description="Cpl-7 lysozyme C-terminal" evidence="3">
    <location>
        <begin position="199"/>
        <end position="238"/>
    </location>
</feature>
<evidence type="ECO:0000256" key="2">
    <source>
        <dbReference type="SAM" id="MobiDB-lite"/>
    </source>
</evidence>
<dbReference type="GO" id="GO:0001897">
    <property type="term" value="P:symbiont-mediated cytolysis of host cell"/>
    <property type="evidence" value="ECO:0007669"/>
    <property type="project" value="UniProtKB-ARBA"/>
</dbReference>
<dbReference type="InterPro" id="IPR013168">
    <property type="entry name" value="Cpl_7_lyso_C"/>
</dbReference>
<dbReference type="SUPFAM" id="SSF54001">
    <property type="entry name" value="Cysteine proteinases"/>
    <property type="match status" value="1"/>
</dbReference>
<accession>A0A8S5SCW7</accession>
<proteinExistence type="predicted"/>
<dbReference type="InterPro" id="IPR007921">
    <property type="entry name" value="CHAP_dom"/>
</dbReference>
<dbReference type="EMBL" id="BK032572">
    <property type="protein sequence ID" value="DAF48667.1"/>
    <property type="molecule type" value="Genomic_DNA"/>
</dbReference>
<dbReference type="Gene3D" id="3.90.1720.10">
    <property type="entry name" value="endopeptidase domain like (from Nostoc punctiforme)"/>
    <property type="match status" value="1"/>
</dbReference>
<feature type="compositionally biased region" description="Pro residues" evidence="2">
    <location>
        <begin position="174"/>
        <end position="185"/>
    </location>
</feature>
<dbReference type="SMART" id="SM01095">
    <property type="entry name" value="Cpl-7"/>
    <property type="match status" value="1"/>
</dbReference>
<organism evidence="4">
    <name type="scientific">Siphoviridae sp. ctrCv3</name>
    <dbReference type="NCBI Taxonomy" id="2827954"/>
    <lineage>
        <taxon>Viruses</taxon>
        <taxon>Duplodnaviria</taxon>
        <taxon>Heunggongvirae</taxon>
        <taxon>Uroviricota</taxon>
        <taxon>Caudoviricetes</taxon>
    </lineage>
</organism>